<evidence type="ECO:0000256" key="2">
    <source>
        <dbReference type="SAM" id="SignalP"/>
    </source>
</evidence>
<dbReference type="InterPro" id="IPR025648">
    <property type="entry name" value="DUF4358"/>
</dbReference>
<feature type="compositionally biased region" description="Polar residues" evidence="1">
    <location>
        <begin position="31"/>
        <end position="40"/>
    </location>
</feature>
<dbReference type="Pfam" id="PF14270">
    <property type="entry name" value="DUF4358"/>
    <property type="match status" value="1"/>
</dbReference>
<accession>A0ABR7DBY5</accession>
<reference evidence="3 4" key="1">
    <citation type="submission" date="2020-08" db="EMBL/GenBank/DDBJ databases">
        <title>Genome public.</title>
        <authorList>
            <person name="Liu C."/>
            <person name="Sun Q."/>
        </authorList>
    </citation>
    <scope>NUCLEOTIDE SEQUENCE [LARGE SCALE GENOMIC DNA]</scope>
    <source>
        <strain evidence="3 4">NSJ-6</strain>
    </source>
</reference>
<dbReference type="EMBL" id="JACOOO010000016">
    <property type="protein sequence ID" value="MBC5628911.1"/>
    <property type="molecule type" value="Genomic_DNA"/>
</dbReference>
<proteinExistence type="predicted"/>
<keyword evidence="4" id="KW-1185">Reference proteome</keyword>
<comment type="caution">
    <text evidence="3">The sequence shown here is derived from an EMBL/GenBank/DDBJ whole genome shotgun (WGS) entry which is preliminary data.</text>
</comment>
<feature type="region of interest" description="Disordered" evidence="1">
    <location>
        <begin position="21"/>
        <end position="40"/>
    </location>
</feature>
<evidence type="ECO:0000313" key="3">
    <source>
        <dbReference type="EMBL" id="MBC5628911.1"/>
    </source>
</evidence>
<dbReference type="Proteomes" id="UP000596929">
    <property type="component" value="Unassembled WGS sequence"/>
</dbReference>
<organism evidence="3 4">
    <name type="scientific">Clostridium hominis</name>
    <dbReference type="NCBI Taxonomy" id="2763036"/>
    <lineage>
        <taxon>Bacteria</taxon>
        <taxon>Bacillati</taxon>
        <taxon>Bacillota</taxon>
        <taxon>Clostridia</taxon>
        <taxon>Eubacteriales</taxon>
        <taxon>Clostridiaceae</taxon>
        <taxon>Clostridium</taxon>
    </lineage>
</organism>
<name>A0ABR7DBY5_9CLOT</name>
<dbReference type="PROSITE" id="PS51257">
    <property type="entry name" value="PROKAR_LIPOPROTEIN"/>
    <property type="match status" value="1"/>
</dbReference>
<gene>
    <name evidence="3" type="ORF">H8S20_08405</name>
</gene>
<protein>
    <submittedName>
        <fullName evidence="3">DUF4358 domain-containing protein</fullName>
    </submittedName>
</protein>
<evidence type="ECO:0000256" key="1">
    <source>
        <dbReference type="SAM" id="MobiDB-lite"/>
    </source>
</evidence>
<keyword evidence="2" id="KW-0732">Signal</keyword>
<feature type="chain" id="PRO_5046618808" evidence="2">
    <location>
        <begin position="20"/>
        <end position="162"/>
    </location>
</feature>
<sequence length="162" mass="17243">MKKILVSLLVAAMVGATLTGCGSKPEGGNGSSVEQTSSVSPKDVVEKLKEYIPMPMEPTEEEAKDIYHLNLDDVESYGIALTGRSPGVGFAMVVKAKDGKVDAVKASVDKVLEDRVGAAFYPDEKEVAEKAKVEVDGNFVSLLIFSDDVAAEAIQTYEDAIK</sequence>
<feature type="signal peptide" evidence="2">
    <location>
        <begin position="1"/>
        <end position="19"/>
    </location>
</feature>
<dbReference type="RefSeq" id="WP_186859839.1">
    <property type="nucleotide sequence ID" value="NZ_JACOOO010000016.1"/>
</dbReference>
<evidence type="ECO:0000313" key="4">
    <source>
        <dbReference type="Proteomes" id="UP000596929"/>
    </source>
</evidence>